<accession>A0ABD6B4R7</accession>
<dbReference type="RefSeq" id="WP_379818104.1">
    <property type="nucleotide sequence ID" value="NZ_JBHUDH010000033.1"/>
</dbReference>
<dbReference type="InterPro" id="IPR035930">
    <property type="entry name" value="FomD-like_sf"/>
</dbReference>
<dbReference type="PANTHER" id="PTHR39159">
    <property type="match status" value="1"/>
</dbReference>
<evidence type="ECO:0000256" key="1">
    <source>
        <dbReference type="ARBA" id="ARBA00022801"/>
    </source>
</evidence>
<dbReference type="PANTHER" id="PTHR39159:SF1">
    <property type="entry name" value="UPF0374 PROTEIN YGAC"/>
    <property type="match status" value="1"/>
</dbReference>
<keyword evidence="4" id="KW-1185">Reference proteome</keyword>
<protein>
    <submittedName>
        <fullName evidence="3">DUF402 domain-containing protein</fullName>
    </submittedName>
</protein>
<evidence type="ECO:0000313" key="4">
    <source>
        <dbReference type="Proteomes" id="UP001597111"/>
    </source>
</evidence>
<dbReference type="AlphaFoldDB" id="A0ABD6B4R7"/>
<keyword evidence="1" id="KW-0378">Hydrolase</keyword>
<dbReference type="SUPFAM" id="SSF159234">
    <property type="entry name" value="FomD-like"/>
    <property type="match status" value="1"/>
</dbReference>
<reference evidence="3 4" key="1">
    <citation type="journal article" date="2019" name="Int. J. Syst. Evol. Microbiol.">
        <title>The Global Catalogue of Microorganisms (GCM) 10K type strain sequencing project: providing services to taxonomists for standard genome sequencing and annotation.</title>
        <authorList>
            <consortium name="The Broad Institute Genomics Platform"/>
            <consortium name="The Broad Institute Genome Sequencing Center for Infectious Disease"/>
            <person name="Wu L."/>
            <person name="Ma J."/>
        </authorList>
    </citation>
    <scope>NUCLEOTIDE SEQUENCE [LARGE SCALE GENOMIC DNA]</scope>
    <source>
        <strain evidence="3 4">CGMCC 1.12285</strain>
    </source>
</reference>
<dbReference type="EMBL" id="JBHUDH010000033">
    <property type="protein sequence ID" value="MFD1525451.1"/>
    <property type="molecule type" value="Genomic_DNA"/>
</dbReference>
<dbReference type="Gene3D" id="2.40.380.10">
    <property type="entry name" value="FomD-like"/>
    <property type="match status" value="1"/>
</dbReference>
<organism evidence="3 4">
    <name type="scientific">Halolamina salina</name>
    <dbReference type="NCBI Taxonomy" id="1220023"/>
    <lineage>
        <taxon>Archaea</taxon>
        <taxon>Methanobacteriati</taxon>
        <taxon>Methanobacteriota</taxon>
        <taxon>Stenosarchaea group</taxon>
        <taxon>Halobacteria</taxon>
        <taxon>Halobacteriales</taxon>
        <taxon>Haloferacaceae</taxon>
    </lineage>
</organism>
<evidence type="ECO:0000259" key="2">
    <source>
        <dbReference type="Pfam" id="PF04167"/>
    </source>
</evidence>
<dbReference type="Pfam" id="PF04167">
    <property type="entry name" value="DUF402"/>
    <property type="match status" value="1"/>
</dbReference>
<proteinExistence type="predicted"/>
<feature type="domain" description="DUF402" evidence="2">
    <location>
        <begin position="96"/>
        <end position="231"/>
    </location>
</feature>
<feature type="non-terminal residue" evidence="3">
    <location>
        <position position="1"/>
    </location>
</feature>
<dbReference type="InterPro" id="IPR050212">
    <property type="entry name" value="Ntdp-like"/>
</dbReference>
<dbReference type="InterPro" id="IPR007295">
    <property type="entry name" value="DUF402"/>
</dbReference>
<comment type="caution">
    <text evidence="3">The sequence shown here is derived from an EMBL/GenBank/DDBJ whole genome shotgun (WGS) entry which is preliminary data.</text>
</comment>
<sequence>PEPVREVASPTAGAWLWFGRESRFALDGIRREVTATMPGHHRTKAGTEAASAGVDFAEALCGDDLGGEFPFAVVADQFGPHEGDYVRIDHGKPAGRRIVLGEGEVVERDDDGTLAVEREMTGGGTYDALGTRRESGDTALTKFREGRWWYPTTYRSADGEHKGTYVNVCTPVELFPDSVCYVDLHVDVIKQPDGTVERVDDDELDAAVEAGELSEELAEKARSVASSIERAI</sequence>
<name>A0ABD6B4R7_9EURY</name>
<gene>
    <name evidence="3" type="ORF">ACFR9S_03930</name>
</gene>
<dbReference type="GO" id="GO:0016787">
    <property type="term" value="F:hydrolase activity"/>
    <property type="evidence" value="ECO:0007669"/>
    <property type="project" value="UniProtKB-KW"/>
</dbReference>
<dbReference type="Proteomes" id="UP001597111">
    <property type="component" value="Unassembled WGS sequence"/>
</dbReference>
<evidence type="ECO:0000313" key="3">
    <source>
        <dbReference type="EMBL" id="MFD1525451.1"/>
    </source>
</evidence>